<comment type="caution">
    <text evidence="2">The sequence shown here is derived from an EMBL/GenBank/DDBJ whole genome shotgun (WGS) entry which is preliminary data.</text>
</comment>
<evidence type="ECO:0000256" key="1">
    <source>
        <dbReference type="SAM" id="MobiDB-lite"/>
    </source>
</evidence>
<dbReference type="OrthoDB" id="3068835at2759"/>
<dbReference type="EMBL" id="JACAZE010000011">
    <property type="protein sequence ID" value="KAF7304354.1"/>
    <property type="molecule type" value="Genomic_DNA"/>
</dbReference>
<organism evidence="2 3">
    <name type="scientific">Mycena chlorophos</name>
    <name type="common">Agaric fungus</name>
    <name type="synonym">Agaricus chlorophos</name>
    <dbReference type="NCBI Taxonomy" id="658473"/>
    <lineage>
        <taxon>Eukaryota</taxon>
        <taxon>Fungi</taxon>
        <taxon>Dikarya</taxon>
        <taxon>Basidiomycota</taxon>
        <taxon>Agaricomycotina</taxon>
        <taxon>Agaricomycetes</taxon>
        <taxon>Agaricomycetidae</taxon>
        <taxon>Agaricales</taxon>
        <taxon>Marasmiineae</taxon>
        <taxon>Mycenaceae</taxon>
        <taxon>Mycena</taxon>
    </lineage>
</organism>
<feature type="region of interest" description="Disordered" evidence="1">
    <location>
        <begin position="460"/>
        <end position="484"/>
    </location>
</feature>
<dbReference type="InterPro" id="IPR053221">
    <property type="entry name" value="Burnettramic_acid_biosynth"/>
</dbReference>
<name>A0A8H6SS03_MYCCL</name>
<evidence type="ECO:0000313" key="3">
    <source>
        <dbReference type="Proteomes" id="UP000613580"/>
    </source>
</evidence>
<dbReference type="PANTHER" id="PTHR38887">
    <property type="entry name" value="CHROMOSOME 21, WHOLE GENOME SHOTGUN SEQUENCE"/>
    <property type="match status" value="1"/>
</dbReference>
<accession>A0A8H6SS03</accession>
<dbReference type="AlphaFoldDB" id="A0A8H6SS03"/>
<dbReference type="Proteomes" id="UP000613580">
    <property type="component" value="Unassembled WGS sequence"/>
</dbReference>
<sequence>MSGNVQMYWRRDRGADKALFTKTCDFSFFSVSLFRPRNVRSRYPVRLLVGVEFVVSSMVLKANIRTLFLLGWFQERPEINQCNTWLDRIALARLHYTVGLHALRRWPLPPTAWRCHTQRPKSIASVSDHDFAVNPQSVSETINSRRAVRVWAQNPAAALAMATEMPQPQRQPSAKSTGVNLTRDADLLISTFLPPDELPTFPSIPALPLPYCAPQITSGYEAPFSRGYHPALETVDISQEQLLSFIDGLNLAMTASPPLRVVNLAGMVIGFVPYHWAQVASIGMQAGAQVGMRVLSKTLTDRYIRAANKRLFHPRGLSVRICTTAAMQRLVLPPEAIVGSGELSKMDKVGRKVGAVMMKVPLPLTGLIVHAIAKKPPTVAAMDPQTRPQSKKLLATQRRVAALDGYILQLDFERMPKPAKAEGVMDTMASWGVKFDGWRKGRSQSKVEDKRLQLEEMRMQQELQEQQSRGSGSASSSRRGLLGGGQRRGLLGGGLIGGVLSMAVNHVQGSSSGSTSSAHDARSTNSNRLTGLLAQRGVGVRGGNSFVVDREQRRLQQDVANADLEEYWEASKLLWVVIVPKEMDEQIEGIELAEREGDVEEVSEDVWREEMVLERREAELDGEIEREQAKV</sequence>
<feature type="compositionally biased region" description="Low complexity" evidence="1">
    <location>
        <begin position="460"/>
        <end position="480"/>
    </location>
</feature>
<proteinExistence type="predicted"/>
<evidence type="ECO:0000313" key="2">
    <source>
        <dbReference type="EMBL" id="KAF7304354.1"/>
    </source>
</evidence>
<keyword evidence="3" id="KW-1185">Reference proteome</keyword>
<dbReference type="PANTHER" id="PTHR38887:SF1">
    <property type="entry name" value="RAS MODIFICATION PROTEIN ERF4"/>
    <property type="match status" value="1"/>
</dbReference>
<feature type="region of interest" description="Disordered" evidence="1">
    <location>
        <begin position="507"/>
        <end position="529"/>
    </location>
</feature>
<reference evidence="2" key="1">
    <citation type="submission" date="2020-05" db="EMBL/GenBank/DDBJ databases">
        <title>Mycena genomes resolve the evolution of fungal bioluminescence.</title>
        <authorList>
            <person name="Tsai I.J."/>
        </authorList>
    </citation>
    <scope>NUCLEOTIDE SEQUENCE</scope>
    <source>
        <strain evidence="2">110903Hualien_Pintung</strain>
    </source>
</reference>
<protein>
    <submittedName>
        <fullName evidence="2">Uncharacterized protein</fullName>
    </submittedName>
</protein>
<gene>
    <name evidence="2" type="ORF">HMN09_00837400</name>
</gene>